<protein>
    <submittedName>
        <fullName evidence="15">DAF factor</fullName>
    </submittedName>
</protein>
<proteinExistence type="inferred from homology"/>
<evidence type="ECO:0000256" key="10">
    <source>
        <dbReference type="ARBA" id="ARBA00023180"/>
    </source>
</evidence>
<dbReference type="Gene3D" id="2.10.70.10">
    <property type="entry name" value="Complement Module, domain 1"/>
    <property type="match status" value="2"/>
</dbReference>
<dbReference type="Proteomes" id="UP000565785">
    <property type="component" value="Unassembled WGS sequence"/>
</dbReference>
<comment type="caution">
    <text evidence="12">Lacks conserved residue(s) required for the propagation of feature annotation.</text>
</comment>
<evidence type="ECO:0000256" key="8">
    <source>
        <dbReference type="ARBA" id="ARBA00023136"/>
    </source>
</evidence>
<dbReference type="GO" id="GO:0016020">
    <property type="term" value="C:membrane"/>
    <property type="evidence" value="ECO:0007669"/>
    <property type="project" value="UniProtKB-SubCell"/>
</dbReference>
<evidence type="ECO:0000256" key="11">
    <source>
        <dbReference type="ARBA" id="ARBA00045541"/>
    </source>
</evidence>
<organism evidence="15 16">
    <name type="scientific">Rhinopomastus cyanomelas</name>
    <name type="common">Common scimitarbill</name>
    <dbReference type="NCBI Taxonomy" id="113115"/>
    <lineage>
        <taxon>Eukaryota</taxon>
        <taxon>Metazoa</taxon>
        <taxon>Chordata</taxon>
        <taxon>Craniata</taxon>
        <taxon>Vertebrata</taxon>
        <taxon>Euteleostomi</taxon>
        <taxon>Archelosauria</taxon>
        <taxon>Archosauria</taxon>
        <taxon>Dinosauria</taxon>
        <taxon>Saurischia</taxon>
        <taxon>Theropoda</taxon>
        <taxon>Coelurosauria</taxon>
        <taxon>Aves</taxon>
        <taxon>Neognathae</taxon>
        <taxon>Neoaves</taxon>
        <taxon>Telluraves</taxon>
        <taxon>Coraciimorphae</taxon>
        <taxon>Bucerotiformes</taxon>
        <taxon>Rhinopomastidae</taxon>
        <taxon>Rhinopomastus</taxon>
    </lineage>
</organism>
<gene>
    <name evidence="15" type="primary">Cd55_0</name>
    <name evidence="15" type="ORF">RHICYA_R12403</name>
</gene>
<keyword evidence="3" id="KW-0399">Innate immunity</keyword>
<keyword evidence="10" id="KW-0325">Glycoprotein</keyword>
<accession>A0A7L1NG72</accession>
<dbReference type="SMART" id="SM00032">
    <property type="entry name" value="CCP"/>
    <property type="match status" value="2"/>
</dbReference>
<feature type="domain" description="Sushi" evidence="14">
    <location>
        <begin position="66"/>
        <end position="130"/>
    </location>
</feature>
<evidence type="ECO:0000313" key="16">
    <source>
        <dbReference type="Proteomes" id="UP000565785"/>
    </source>
</evidence>
<feature type="domain" description="Sushi" evidence="14">
    <location>
        <begin position="2"/>
        <end position="65"/>
    </location>
</feature>
<reference evidence="15 16" key="1">
    <citation type="submission" date="2019-09" db="EMBL/GenBank/DDBJ databases">
        <title>Bird 10,000 Genomes (B10K) Project - Family phase.</title>
        <authorList>
            <person name="Zhang G."/>
        </authorList>
    </citation>
    <scope>NUCLEOTIDE SEQUENCE [LARGE SCALE GENOMIC DNA]</scope>
    <source>
        <strain evidence="15">B10K-DU-002-35</strain>
        <tissue evidence="15">Muscle</tissue>
    </source>
</reference>
<evidence type="ECO:0000256" key="12">
    <source>
        <dbReference type="PROSITE-ProRule" id="PRU00302"/>
    </source>
</evidence>
<dbReference type="GO" id="GO:0045087">
    <property type="term" value="P:innate immune response"/>
    <property type="evidence" value="ECO:0007669"/>
    <property type="project" value="UniProtKB-KW"/>
</dbReference>
<comment type="function">
    <text evidence="11">This protein recognizes C4b and C3b fragments that condense with cell-surface hydroxyl or amino groups when nascent C4b and C3b are locally generated during C4 and c3 activation. Interaction of daf with cell-associated C4b and C3b polypeptides interferes with their ability to catalyze the conversion of C2 and factor B to enzymatically active C2a and Bb and thereby prevents the formation of C4b2a and C3bBb, the amplification convertases of the complement cascade. Inhibits complement activation by destabilizing and preventing the formation of C3 and C5 convertases, which prevents complement damage.</text>
</comment>
<dbReference type="PROSITE" id="PS50923">
    <property type="entry name" value="SUSHI"/>
    <property type="match status" value="2"/>
</dbReference>
<dbReference type="SUPFAM" id="SSF57535">
    <property type="entry name" value="Complement control module/SCR domain"/>
    <property type="match status" value="2"/>
</dbReference>
<comment type="similarity">
    <text evidence="2">Belongs to the receptors of complement activation (RCA) family.</text>
</comment>
<dbReference type="GO" id="GO:0006958">
    <property type="term" value="P:complement activation, classical pathway"/>
    <property type="evidence" value="ECO:0007669"/>
    <property type="project" value="UniProtKB-KW"/>
</dbReference>
<dbReference type="Pfam" id="PF00084">
    <property type="entry name" value="Sushi"/>
    <property type="match status" value="2"/>
</dbReference>
<dbReference type="EMBL" id="VXBP01005924">
    <property type="protein sequence ID" value="NXN98944.1"/>
    <property type="molecule type" value="Genomic_DNA"/>
</dbReference>
<keyword evidence="6" id="KW-0391">Immunity</keyword>
<dbReference type="PANTHER" id="PTHR19325:SF317">
    <property type="entry name" value="COMPLEMENT DECAY-ACCELERATING FACTOR"/>
    <property type="match status" value="1"/>
</dbReference>
<keyword evidence="8" id="KW-0472">Membrane</keyword>
<evidence type="ECO:0000256" key="6">
    <source>
        <dbReference type="ARBA" id="ARBA00022859"/>
    </source>
</evidence>
<evidence type="ECO:0000256" key="7">
    <source>
        <dbReference type="ARBA" id="ARBA00022875"/>
    </source>
</evidence>
<evidence type="ECO:0000256" key="5">
    <source>
        <dbReference type="ARBA" id="ARBA00022737"/>
    </source>
</evidence>
<keyword evidence="16" id="KW-1185">Reference proteome</keyword>
<evidence type="ECO:0000256" key="2">
    <source>
        <dbReference type="ARBA" id="ARBA00010908"/>
    </source>
</evidence>
<dbReference type="AlphaFoldDB" id="A0A7L1NG72"/>
<keyword evidence="5" id="KW-0677">Repeat</keyword>
<feature type="region of interest" description="Disordered" evidence="13">
    <location>
        <begin position="1"/>
        <end position="24"/>
    </location>
</feature>
<feature type="non-terminal residue" evidence="15">
    <location>
        <position position="1"/>
    </location>
</feature>
<evidence type="ECO:0000256" key="3">
    <source>
        <dbReference type="ARBA" id="ARBA00022588"/>
    </source>
</evidence>
<evidence type="ECO:0000259" key="14">
    <source>
        <dbReference type="PROSITE" id="PS50923"/>
    </source>
</evidence>
<evidence type="ECO:0000313" key="15">
    <source>
        <dbReference type="EMBL" id="NXN98944.1"/>
    </source>
</evidence>
<name>A0A7L1NG72_RHICY</name>
<evidence type="ECO:0000256" key="13">
    <source>
        <dbReference type="SAM" id="MobiDB-lite"/>
    </source>
</evidence>
<comment type="subcellular location">
    <subcellularLocation>
        <location evidence="1">Membrane</location>
    </subcellularLocation>
</comment>
<keyword evidence="9" id="KW-1015">Disulfide bond</keyword>
<dbReference type="PANTHER" id="PTHR19325">
    <property type="entry name" value="COMPLEMENT COMPONENT-RELATED SUSHI DOMAIN-CONTAINING"/>
    <property type="match status" value="1"/>
</dbReference>
<dbReference type="InterPro" id="IPR000436">
    <property type="entry name" value="Sushi_SCR_CCP_dom"/>
</dbReference>
<evidence type="ECO:0000256" key="9">
    <source>
        <dbReference type="ARBA" id="ARBA00023157"/>
    </source>
</evidence>
<dbReference type="OrthoDB" id="406096at2759"/>
<feature type="non-terminal residue" evidence="15">
    <location>
        <position position="162"/>
    </location>
</feature>
<evidence type="ECO:0000256" key="4">
    <source>
        <dbReference type="ARBA" id="ARBA00022659"/>
    </source>
</evidence>
<keyword evidence="7" id="KW-0180">Complement pathway</keyword>
<dbReference type="InterPro" id="IPR035976">
    <property type="entry name" value="Sushi/SCR/CCP_sf"/>
</dbReference>
<dbReference type="InterPro" id="IPR050350">
    <property type="entry name" value="Compl-Cell_Adhes-Reg"/>
</dbReference>
<comment type="caution">
    <text evidence="15">The sequence shown here is derived from an EMBL/GenBank/DDBJ whole genome shotgun (WGS) entry which is preliminary data.</text>
</comment>
<keyword evidence="4 12" id="KW-0768">Sushi</keyword>
<sequence>TGDCGPLPAVNHAEPPADTEGRGSFPVGFRVTYRCRPGYVKRPQRSDTTQCLANSQWSNIPEFCGRSCPSPRHVLFAKISPEDERQNFYAVNFTVTYHCRPGFERSAEQLPTSTCLEDLTWSEVPELCRRRSCGVPADPAHGRVIPSGDLFGAKAQVLCDRG</sequence>
<evidence type="ECO:0000256" key="1">
    <source>
        <dbReference type="ARBA" id="ARBA00004370"/>
    </source>
</evidence>
<dbReference type="CDD" id="cd00033">
    <property type="entry name" value="CCP"/>
    <property type="match status" value="2"/>
</dbReference>